<reference evidence="2 3" key="1">
    <citation type="submission" date="2018-04" db="EMBL/GenBank/DDBJ databases">
        <title>Novel Campyloabacter and Helicobacter Species and Strains.</title>
        <authorList>
            <person name="Mannion A.J."/>
            <person name="Shen Z."/>
            <person name="Fox J.G."/>
        </authorList>
    </citation>
    <scope>NUCLEOTIDE SEQUENCE [LARGE SCALE GENOMIC DNA]</scope>
    <source>
        <strain evidence="2 3">MIT 17-337</strain>
    </source>
</reference>
<evidence type="ECO:0000313" key="3">
    <source>
        <dbReference type="Proteomes" id="UP000256379"/>
    </source>
</evidence>
<dbReference type="Proteomes" id="UP000256379">
    <property type="component" value="Unassembled WGS sequence"/>
</dbReference>
<comment type="caution">
    <text evidence="2">The sequence shown here is derived from an EMBL/GenBank/DDBJ whole genome shotgun (WGS) entry which is preliminary data.</text>
</comment>
<evidence type="ECO:0008006" key="4">
    <source>
        <dbReference type="Google" id="ProtNLM"/>
    </source>
</evidence>
<proteinExistence type="predicted"/>
<name>A0A3D8IRE0_9HELI</name>
<feature type="transmembrane region" description="Helical" evidence="1">
    <location>
        <begin position="106"/>
        <end position="127"/>
    </location>
</feature>
<keyword evidence="1" id="KW-1133">Transmembrane helix</keyword>
<feature type="transmembrane region" description="Helical" evidence="1">
    <location>
        <begin position="16"/>
        <end position="37"/>
    </location>
</feature>
<keyword evidence="1" id="KW-0472">Membrane</keyword>
<keyword evidence="3" id="KW-1185">Reference proteome</keyword>
<evidence type="ECO:0000313" key="2">
    <source>
        <dbReference type="EMBL" id="RDU67164.1"/>
    </source>
</evidence>
<sequence>MQKIIQSNFLMARLKAFITDMFLLNMPLLYFTTYIVLDGKDEFLHNNIAIGLCEMSYCGILIFFFYFTGQSPGFRYAEIMLCQTRIQKSAQDIIKMQPKKFLKPSLLQTCIYVIVWLIELSFFLWIFSFMRKDKRTLHEILSHTQIIYKENRGVKS</sequence>
<keyword evidence="1" id="KW-0812">Transmembrane</keyword>
<dbReference type="AlphaFoldDB" id="A0A3D8IRE0"/>
<evidence type="ECO:0000256" key="1">
    <source>
        <dbReference type="SAM" id="Phobius"/>
    </source>
</evidence>
<dbReference type="OrthoDB" id="5349007at2"/>
<feature type="transmembrane region" description="Helical" evidence="1">
    <location>
        <begin position="49"/>
        <end position="67"/>
    </location>
</feature>
<gene>
    <name evidence="2" type="ORF">CQA53_02105</name>
</gene>
<organism evidence="2 3">
    <name type="scientific">Helicobacter didelphidarum</name>
    <dbReference type="NCBI Taxonomy" id="2040648"/>
    <lineage>
        <taxon>Bacteria</taxon>
        <taxon>Pseudomonadati</taxon>
        <taxon>Campylobacterota</taxon>
        <taxon>Epsilonproteobacteria</taxon>
        <taxon>Campylobacterales</taxon>
        <taxon>Helicobacteraceae</taxon>
        <taxon>Helicobacter</taxon>
    </lineage>
</organism>
<accession>A0A3D8IRE0</accession>
<protein>
    <recommendedName>
        <fullName evidence="4">RDD family protein</fullName>
    </recommendedName>
</protein>
<dbReference type="EMBL" id="NXLQ01000002">
    <property type="protein sequence ID" value="RDU67164.1"/>
    <property type="molecule type" value="Genomic_DNA"/>
</dbReference>